<protein>
    <submittedName>
        <fullName evidence="2">Uncharacterized protein</fullName>
    </submittedName>
</protein>
<reference evidence="2 3" key="1">
    <citation type="submission" date="2018-05" db="EMBL/GenBank/DDBJ databases">
        <title>Streptomyces venezuelae.</title>
        <authorList>
            <person name="Kim W."/>
            <person name="Lee N."/>
            <person name="Cho B.-K."/>
        </authorList>
    </citation>
    <scope>NUCLEOTIDE SEQUENCE [LARGE SCALE GENOMIC DNA]</scope>
    <source>
        <strain evidence="2 3">ATCC 14585</strain>
    </source>
</reference>
<accession>A0A5P2CTA9</accession>
<dbReference type="AlphaFoldDB" id="A0A5P2CTA9"/>
<feature type="region of interest" description="Disordered" evidence="1">
    <location>
        <begin position="1"/>
        <end position="30"/>
    </location>
</feature>
<dbReference type="Proteomes" id="UP000324015">
    <property type="component" value="Chromosome"/>
</dbReference>
<evidence type="ECO:0000313" key="3">
    <source>
        <dbReference type="Proteomes" id="UP000324015"/>
    </source>
</evidence>
<gene>
    <name evidence="2" type="ORF">DEJ49_33400</name>
</gene>
<dbReference type="EMBL" id="CP029191">
    <property type="protein sequence ID" value="QES45237.1"/>
    <property type="molecule type" value="Genomic_DNA"/>
</dbReference>
<organism evidence="2 3">
    <name type="scientific">Streptomyces venezuelae</name>
    <dbReference type="NCBI Taxonomy" id="54571"/>
    <lineage>
        <taxon>Bacteria</taxon>
        <taxon>Bacillati</taxon>
        <taxon>Actinomycetota</taxon>
        <taxon>Actinomycetes</taxon>
        <taxon>Kitasatosporales</taxon>
        <taxon>Streptomycetaceae</taxon>
        <taxon>Streptomyces</taxon>
    </lineage>
</organism>
<evidence type="ECO:0000313" key="2">
    <source>
        <dbReference type="EMBL" id="QES45237.1"/>
    </source>
</evidence>
<evidence type="ECO:0000256" key="1">
    <source>
        <dbReference type="SAM" id="MobiDB-lite"/>
    </source>
</evidence>
<name>A0A5P2CTA9_STRVZ</name>
<sequence length="214" mass="22976">MWGGLAKRPPHDDVATSDGQDTTRQDPKEAVTATRNLIDTEIKLATCNRCGSYVFACLVGGVATAADPQPLDGEGYRAALIAGRFTYDVLTQAGRPWKLRLRTASVSATPCDIVASHACGALGLDATRVTEVPAGPPRARVSATGHQDRPCASAAPQTGRQSPAPASDVIPPRSRGWTSRALRCATCRELIEDQQPHWAIEYETYRWAVHDVCP</sequence>
<feature type="region of interest" description="Disordered" evidence="1">
    <location>
        <begin position="134"/>
        <end position="174"/>
    </location>
</feature>
<proteinExistence type="predicted"/>